<dbReference type="PANTHER" id="PTHR22930">
    <property type="match status" value="1"/>
</dbReference>
<evidence type="ECO:0000259" key="8">
    <source>
        <dbReference type="Pfam" id="PF13359"/>
    </source>
</evidence>
<keyword evidence="5" id="KW-0479">Metal-binding</keyword>
<dbReference type="GO" id="GO:0016787">
    <property type="term" value="F:hydrolase activity"/>
    <property type="evidence" value="ECO:0007669"/>
    <property type="project" value="UniProtKB-KW"/>
</dbReference>
<dbReference type="AlphaFoldDB" id="A0A182F9F4"/>
<evidence type="ECO:0000313" key="9">
    <source>
        <dbReference type="EnsemblMetazoa" id="AALB003129-PA"/>
    </source>
</evidence>
<comment type="similarity">
    <text evidence="3">Belongs to the HARBI1 family.</text>
</comment>
<dbReference type="PANTHER" id="PTHR22930:SF85">
    <property type="entry name" value="GH03217P-RELATED"/>
    <property type="match status" value="1"/>
</dbReference>
<dbReference type="GO" id="GO:0004518">
    <property type="term" value="F:nuclease activity"/>
    <property type="evidence" value="ECO:0007669"/>
    <property type="project" value="UniProtKB-KW"/>
</dbReference>
<keyword evidence="4" id="KW-0540">Nuclease</keyword>
<evidence type="ECO:0000256" key="6">
    <source>
        <dbReference type="ARBA" id="ARBA00022801"/>
    </source>
</evidence>
<comment type="cofactor">
    <cofactor evidence="1">
        <name>a divalent metal cation</name>
        <dbReference type="ChEBI" id="CHEBI:60240"/>
    </cofactor>
</comment>
<dbReference type="GO" id="GO:0046872">
    <property type="term" value="F:metal ion binding"/>
    <property type="evidence" value="ECO:0007669"/>
    <property type="project" value="UniProtKB-KW"/>
</dbReference>
<evidence type="ECO:0000256" key="5">
    <source>
        <dbReference type="ARBA" id="ARBA00022723"/>
    </source>
</evidence>
<evidence type="ECO:0000313" key="10">
    <source>
        <dbReference type="Proteomes" id="UP000069272"/>
    </source>
</evidence>
<evidence type="ECO:0000256" key="4">
    <source>
        <dbReference type="ARBA" id="ARBA00022722"/>
    </source>
</evidence>
<evidence type="ECO:0000256" key="7">
    <source>
        <dbReference type="ARBA" id="ARBA00023242"/>
    </source>
</evidence>
<evidence type="ECO:0000256" key="2">
    <source>
        <dbReference type="ARBA" id="ARBA00004123"/>
    </source>
</evidence>
<evidence type="ECO:0000256" key="1">
    <source>
        <dbReference type="ARBA" id="ARBA00001968"/>
    </source>
</evidence>
<dbReference type="VEuPathDB" id="VectorBase:AALB017392"/>
<organism evidence="9 10">
    <name type="scientific">Anopheles albimanus</name>
    <name type="common">New world malaria mosquito</name>
    <dbReference type="NCBI Taxonomy" id="7167"/>
    <lineage>
        <taxon>Eukaryota</taxon>
        <taxon>Metazoa</taxon>
        <taxon>Ecdysozoa</taxon>
        <taxon>Arthropoda</taxon>
        <taxon>Hexapoda</taxon>
        <taxon>Insecta</taxon>
        <taxon>Pterygota</taxon>
        <taxon>Neoptera</taxon>
        <taxon>Endopterygota</taxon>
        <taxon>Diptera</taxon>
        <taxon>Nematocera</taxon>
        <taxon>Culicoidea</taxon>
        <taxon>Culicidae</taxon>
        <taxon>Anophelinae</taxon>
        <taxon>Anopheles</taxon>
    </lineage>
</organism>
<proteinExistence type="inferred from homology"/>
<dbReference type="Pfam" id="PF13359">
    <property type="entry name" value="DDE_Tnp_4"/>
    <property type="match status" value="2"/>
</dbReference>
<dbReference type="VEuPathDB" id="VectorBase:AALB20_035449"/>
<dbReference type="STRING" id="7167.A0A182F9F4"/>
<dbReference type="InterPro" id="IPR045249">
    <property type="entry name" value="HARBI1-like"/>
</dbReference>
<protein>
    <recommendedName>
        <fullName evidence="8">DDE Tnp4 domain-containing protein</fullName>
    </recommendedName>
</protein>
<sequence length="920" mass="106448">MEDDAEMKRIAIRNMFTAYAAKQVELSKQYDTNRKKRCKIFLQRLRYQLKRNGEQHQKEWSEILREQLLDSVPTRKFWKLNRSDQWYRNMFESEEDNADQLFEHFRLDRATYDILVEALNPDMAPHPLLVSQSCSTEKKVAVAIYKLINGSDYASVGEQFGVHKATVKNCLFQFCKAMVKHFMDAEIALPTADEALEISSAFEEKCDLPMVIGALGLLHIPITPSGSEAKNYLNSKKWSSLTLQAVVDHNHLFRHITCGHIGCTEESAVLADSGLYQHFENTEMPAQMINGNPVQGYIVTEPTYPLLPWLIHGYTPLNNALTTEEQTFNDHLAKAKAAVDQGFTRLRARFGILQRKIDIDINFVPQILLTCCILHNILEKRKIKFDDEWIEQMTAADQKYPQPDGSIVTNYTTSVEGETVRDQLKDHIQSKYMLFRSIDYSQVILRSASSIKQMYKVALVSSMSVKQFRREYGALLDDLTREQTELCERFESLRRRRHIIFYKRLRYKIKCKLERHREEWIEMLRKTLHENVPSQTVGRPVRDDSWYRSRFLDGDDATLLATIRMDRRTYLYLVDVVRGDSTPQSQEILAPRETVTVEKRCAIGLYKMASGESFSQLGARFGVHKLTAANSFYRFCSTIVTRLRRNVIRLPAEQEALKLAVRFEKNTGLPRVMGLIGMMHFPIANAPNNSYINGDGWASMILQAVIDHSGLIRFATSNHAGSKDAYTVLEESEVNNHFNHSELPTEFYIGPDDQAAVKPFLIGGREYPLLPHLITRYPAPESREELLFNKHLDAALGAFDVTMRRLMARWNILRRRMDFDPLTVPRTIVCCCILHNILERRSIPFEMHWITRDRYDIQPTVKPPERVVAQPDAEVIRDWAKRRLVIRLSKDEAKKAPYRTAQQRIYLRKTSSRGYRSPGS</sequence>
<dbReference type="InterPro" id="IPR027806">
    <property type="entry name" value="HARBI1_dom"/>
</dbReference>
<comment type="subcellular location">
    <subcellularLocation>
        <location evidence="2">Nucleus</location>
    </subcellularLocation>
</comment>
<keyword evidence="10" id="KW-1185">Reference proteome</keyword>
<feature type="domain" description="DDE Tnp4" evidence="8">
    <location>
        <begin position="688"/>
        <end position="836"/>
    </location>
</feature>
<dbReference type="GO" id="GO:0005634">
    <property type="term" value="C:nucleus"/>
    <property type="evidence" value="ECO:0007669"/>
    <property type="project" value="UniProtKB-SubCell"/>
</dbReference>
<dbReference type="Proteomes" id="UP000069272">
    <property type="component" value="Chromosome 2R"/>
</dbReference>
<reference evidence="9 10" key="1">
    <citation type="journal article" date="2017" name="G3 (Bethesda)">
        <title>The Physical Genome Mapping of Anopheles albimanus Corrected Scaffold Misassemblies and Identified Interarm Rearrangements in Genus Anopheles.</title>
        <authorList>
            <person name="Artemov G.N."/>
            <person name="Peery A.N."/>
            <person name="Jiang X."/>
            <person name="Tu Z."/>
            <person name="Stegniy V.N."/>
            <person name="Sharakhova M.V."/>
            <person name="Sharakhov I.V."/>
        </authorList>
    </citation>
    <scope>NUCLEOTIDE SEQUENCE [LARGE SCALE GENOMIC DNA]</scope>
    <source>
        <strain evidence="9 10">ALBI9_A</strain>
    </source>
</reference>
<keyword evidence="7" id="KW-0539">Nucleus</keyword>
<accession>A0A182F9F4</accession>
<dbReference type="EnsemblMetazoa" id="AALB003129-RA">
    <property type="protein sequence ID" value="AALB003129-PA"/>
    <property type="gene ID" value="AALB003129"/>
</dbReference>
<dbReference type="VEuPathDB" id="VectorBase:AALB017393"/>
<feature type="domain" description="DDE Tnp4" evidence="8">
    <location>
        <begin position="219"/>
        <end position="376"/>
    </location>
</feature>
<reference evidence="9" key="2">
    <citation type="submission" date="2022-08" db="UniProtKB">
        <authorList>
            <consortium name="EnsemblMetazoa"/>
        </authorList>
    </citation>
    <scope>IDENTIFICATION</scope>
    <source>
        <strain evidence="9">STECLA/ALBI9_A</strain>
    </source>
</reference>
<keyword evidence="6" id="KW-0378">Hydrolase</keyword>
<name>A0A182F9F4_ANOAL</name>
<evidence type="ECO:0000256" key="3">
    <source>
        <dbReference type="ARBA" id="ARBA00006958"/>
    </source>
</evidence>
<dbReference type="VEuPathDB" id="VectorBase:AALB20_036409"/>